<evidence type="ECO:0000256" key="1">
    <source>
        <dbReference type="ARBA" id="ARBA00010169"/>
    </source>
</evidence>
<sequence length="110" mass="12065">MTEFEHVQVVTTTDSAESATLLARSAVEGRLAACAQVFGPLCSVYWWEGKVDTAQEWRVVLKTTADAYPDLEAHIRDGHGYEVPEVVMLPITAGNPAYLEWITAETAGRP</sequence>
<dbReference type="AlphaFoldDB" id="A0A1G9MHL2"/>
<keyword evidence="3" id="KW-1185">Reference proteome</keyword>
<dbReference type="RefSeq" id="WP_091054148.1">
    <property type="nucleotide sequence ID" value="NZ_FNGF01000009.1"/>
</dbReference>
<dbReference type="Proteomes" id="UP000198662">
    <property type="component" value="Unassembled WGS sequence"/>
</dbReference>
<dbReference type="InterPro" id="IPR015867">
    <property type="entry name" value="N-reg_PII/ATP_PRibTrfase_C"/>
</dbReference>
<dbReference type="OrthoDB" id="37622at2"/>
<name>A0A1G9MHL2_9ACTN</name>
<dbReference type="Gene3D" id="3.30.70.120">
    <property type="match status" value="1"/>
</dbReference>
<comment type="similarity">
    <text evidence="1">Belongs to the CutA family.</text>
</comment>
<dbReference type="Pfam" id="PF03091">
    <property type="entry name" value="CutA1"/>
    <property type="match status" value="1"/>
</dbReference>
<dbReference type="SUPFAM" id="SSF54913">
    <property type="entry name" value="GlnB-like"/>
    <property type="match status" value="1"/>
</dbReference>
<dbReference type="PANTHER" id="PTHR23419">
    <property type="entry name" value="DIVALENT CATION TOLERANCE CUTA-RELATED"/>
    <property type="match status" value="1"/>
</dbReference>
<dbReference type="EMBL" id="FNGF01000009">
    <property type="protein sequence ID" value="SDL73501.1"/>
    <property type="molecule type" value="Genomic_DNA"/>
</dbReference>
<accession>A0A1G9MHL2</accession>
<reference evidence="3" key="1">
    <citation type="submission" date="2016-10" db="EMBL/GenBank/DDBJ databases">
        <authorList>
            <person name="Varghese N."/>
            <person name="Submissions S."/>
        </authorList>
    </citation>
    <scope>NUCLEOTIDE SEQUENCE [LARGE SCALE GENOMIC DNA]</scope>
    <source>
        <strain evidence="3">CGMCC 4.3147</strain>
    </source>
</reference>
<gene>
    <name evidence="2" type="ORF">SAMN05216298_4969</name>
</gene>
<dbReference type="PANTHER" id="PTHR23419:SF8">
    <property type="entry name" value="FI09726P"/>
    <property type="match status" value="1"/>
</dbReference>
<proteinExistence type="inferred from homology"/>
<protein>
    <submittedName>
        <fullName evidence="2">Divalent cation tolerance protein</fullName>
    </submittedName>
</protein>
<dbReference type="GO" id="GO:0010038">
    <property type="term" value="P:response to metal ion"/>
    <property type="evidence" value="ECO:0007669"/>
    <property type="project" value="InterPro"/>
</dbReference>
<organism evidence="2 3">
    <name type="scientific">Glycomyces sambucus</name>
    <dbReference type="NCBI Taxonomy" id="380244"/>
    <lineage>
        <taxon>Bacteria</taxon>
        <taxon>Bacillati</taxon>
        <taxon>Actinomycetota</taxon>
        <taxon>Actinomycetes</taxon>
        <taxon>Glycomycetales</taxon>
        <taxon>Glycomycetaceae</taxon>
        <taxon>Glycomyces</taxon>
    </lineage>
</organism>
<dbReference type="GO" id="GO:0005507">
    <property type="term" value="F:copper ion binding"/>
    <property type="evidence" value="ECO:0007669"/>
    <property type="project" value="TreeGrafter"/>
</dbReference>
<dbReference type="InterPro" id="IPR004323">
    <property type="entry name" value="Ion_tolerance_CutA"/>
</dbReference>
<evidence type="ECO:0000313" key="2">
    <source>
        <dbReference type="EMBL" id="SDL73501.1"/>
    </source>
</evidence>
<evidence type="ECO:0000313" key="3">
    <source>
        <dbReference type="Proteomes" id="UP000198662"/>
    </source>
</evidence>
<dbReference type="InterPro" id="IPR011322">
    <property type="entry name" value="N-reg_PII-like_a/b"/>
</dbReference>